<reference evidence="3" key="1">
    <citation type="submission" date="2022-08" db="EMBL/GenBank/DDBJ databases">
        <authorList>
            <person name="Deng Y."/>
            <person name="Han X.-F."/>
            <person name="Zhang Y.-Q."/>
        </authorList>
    </citation>
    <scope>NUCLEOTIDE SEQUENCE</scope>
    <source>
        <strain evidence="3">CPCC 205763</strain>
    </source>
</reference>
<evidence type="ECO:0000256" key="2">
    <source>
        <dbReference type="SAM" id="SignalP"/>
    </source>
</evidence>
<evidence type="ECO:0000256" key="1">
    <source>
        <dbReference type="SAM" id="Phobius"/>
    </source>
</evidence>
<keyword evidence="2" id="KW-0732">Signal</keyword>
<evidence type="ECO:0008006" key="5">
    <source>
        <dbReference type="Google" id="ProtNLM"/>
    </source>
</evidence>
<keyword evidence="4" id="KW-1185">Reference proteome</keyword>
<dbReference type="Proteomes" id="UP001165584">
    <property type="component" value="Unassembled WGS sequence"/>
</dbReference>
<protein>
    <recommendedName>
        <fullName evidence="5">CopC domain-containing protein</fullName>
    </recommendedName>
</protein>
<proteinExistence type="predicted"/>
<dbReference type="EMBL" id="JANLCM010000001">
    <property type="protein sequence ID" value="MCS5718432.1"/>
    <property type="molecule type" value="Genomic_DNA"/>
</dbReference>
<organism evidence="3 4">
    <name type="scientific">Herbiconiux aconitum</name>
    <dbReference type="NCBI Taxonomy" id="2970913"/>
    <lineage>
        <taxon>Bacteria</taxon>
        <taxon>Bacillati</taxon>
        <taxon>Actinomycetota</taxon>
        <taxon>Actinomycetes</taxon>
        <taxon>Micrococcales</taxon>
        <taxon>Microbacteriaceae</taxon>
        <taxon>Herbiconiux</taxon>
    </lineage>
</organism>
<feature type="chain" id="PRO_5046270696" description="CopC domain-containing protein" evidence="2">
    <location>
        <begin position="24"/>
        <end position="204"/>
    </location>
</feature>
<name>A0ABT2GQD4_9MICO</name>
<dbReference type="PROSITE" id="PS51318">
    <property type="entry name" value="TAT"/>
    <property type="match status" value="1"/>
</dbReference>
<evidence type="ECO:0000313" key="4">
    <source>
        <dbReference type="Proteomes" id="UP001165584"/>
    </source>
</evidence>
<feature type="transmembrane region" description="Helical" evidence="1">
    <location>
        <begin position="175"/>
        <end position="195"/>
    </location>
</feature>
<accession>A0ABT2GQD4</accession>
<feature type="signal peptide" evidence="2">
    <location>
        <begin position="1"/>
        <end position="23"/>
    </location>
</feature>
<gene>
    <name evidence="3" type="ORF">N1027_09810</name>
</gene>
<comment type="caution">
    <text evidence="3">The sequence shown here is derived from an EMBL/GenBank/DDBJ whole genome shotgun (WGS) entry which is preliminary data.</text>
</comment>
<evidence type="ECO:0000313" key="3">
    <source>
        <dbReference type="EMBL" id="MCS5718432.1"/>
    </source>
</evidence>
<keyword evidence="1" id="KW-0812">Transmembrane</keyword>
<keyword evidence="1" id="KW-0472">Membrane</keyword>
<sequence>MHTITTPRRSALAVLLGLFLALAAVFGAAPAAQAHGGPFQLTVSPDGAGGLIVSATYVEDGHPVSEVIDPVATAVSPSGESVGPVALVSSAEGEGIWVTPESFLPDGQWAVTVTTTAPSSASTTVDITVAELAPPVEPGETIAPVEQGGASGDSADVAAGASASTSADSVSPLTVGLWIGAIVVVLAVAGALVYINRARLFSRR</sequence>
<dbReference type="InterPro" id="IPR006311">
    <property type="entry name" value="TAT_signal"/>
</dbReference>
<keyword evidence="1" id="KW-1133">Transmembrane helix</keyword>
<dbReference type="RefSeq" id="WP_259507303.1">
    <property type="nucleotide sequence ID" value="NZ_JANLCM010000001.1"/>
</dbReference>